<sequence length="77" mass="8716">MDQLNHLPRKPLVAIPKPLLQFLTLLEIIDYGLSVVLFHLGLYPSFATQPSPWDLFLTAASSRRPHHLFLLPSLRGS</sequence>
<accession>A0AAX6GCM0</accession>
<evidence type="ECO:0000313" key="1">
    <source>
        <dbReference type="EMBL" id="KAJ6826480.1"/>
    </source>
</evidence>
<reference evidence="1" key="2">
    <citation type="submission" date="2023-04" db="EMBL/GenBank/DDBJ databases">
        <authorList>
            <person name="Bruccoleri R.E."/>
            <person name="Oakeley E.J."/>
            <person name="Faust A.-M."/>
            <person name="Dessus-Babus S."/>
            <person name="Altorfer M."/>
            <person name="Burckhardt D."/>
            <person name="Oertli M."/>
            <person name="Naumann U."/>
            <person name="Petersen F."/>
            <person name="Wong J."/>
        </authorList>
    </citation>
    <scope>NUCLEOTIDE SEQUENCE</scope>
    <source>
        <strain evidence="1">GSM-AAB239-AS_SAM_17_03QT</strain>
        <tissue evidence="1">Leaf</tissue>
    </source>
</reference>
<comment type="caution">
    <text evidence="1">The sequence shown here is derived from an EMBL/GenBank/DDBJ whole genome shotgun (WGS) entry which is preliminary data.</text>
</comment>
<keyword evidence="2" id="KW-1185">Reference proteome</keyword>
<reference evidence="1" key="1">
    <citation type="journal article" date="2023" name="GigaByte">
        <title>Genome assembly of the bearded iris, Iris pallida Lam.</title>
        <authorList>
            <person name="Bruccoleri R.E."/>
            <person name="Oakeley E.J."/>
            <person name="Faust A.M.E."/>
            <person name="Altorfer M."/>
            <person name="Dessus-Babus S."/>
            <person name="Burckhardt D."/>
            <person name="Oertli M."/>
            <person name="Naumann U."/>
            <person name="Petersen F."/>
            <person name="Wong J."/>
        </authorList>
    </citation>
    <scope>NUCLEOTIDE SEQUENCE</scope>
    <source>
        <strain evidence="1">GSM-AAB239-AS_SAM_17_03QT</strain>
    </source>
</reference>
<organism evidence="1 2">
    <name type="scientific">Iris pallida</name>
    <name type="common">Sweet iris</name>
    <dbReference type="NCBI Taxonomy" id="29817"/>
    <lineage>
        <taxon>Eukaryota</taxon>
        <taxon>Viridiplantae</taxon>
        <taxon>Streptophyta</taxon>
        <taxon>Embryophyta</taxon>
        <taxon>Tracheophyta</taxon>
        <taxon>Spermatophyta</taxon>
        <taxon>Magnoliopsida</taxon>
        <taxon>Liliopsida</taxon>
        <taxon>Asparagales</taxon>
        <taxon>Iridaceae</taxon>
        <taxon>Iridoideae</taxon>
        <taxon>Irideae</taxon>
        <taxon>Iris</taxon>
    </lineage>
</organism>
<gene>
    <name evidence="1" type="ORF">M6B38_371905</name>
</gene>
<dbReference type="Proteomes" id="UP001140949">
    <property type="component" value="Unassembled WGS sequence"/>
</dbReference>
<proteinExistence type="predicted"/>
<dbReference type="AlphaFoldDB" id="A0AAX6GCM0"/>
<evidence type="ECO:0000313" key="2">
    <source>
        <dbReference type="Proteomes" id="UP001140949"/>
    </source>
</evidence>
<name>A0AAX6GCM0_IRIPA</name>
<protein>
    <submittedName>
        <fullName evidence="1">E3 ubiquitin-protein ligase</fullName>
    </submittedName>
</protein>
<dbReference type="EMBL" id="JANAVB010020998">
    <property type="protein sequence ID" value="KAJ6826480.1"/>
    <property type="molecule type" value="Genomic_DNA"/>
</dbReference>